<proteinExistence type="predicted"/>
<name>A0A9N7UIF7_PLEPL</name>
<feature type="region of interest" description="Disordered" evidence="1">
    <location>
        <begin position="1"/>
        <end position="44"/>
    </location>
</feature>
<evidence type="ECO:0000256" key="1">
    <source>
        <dbReference type="SAM" id="MobiDB-lite"/>
    </source>
</evidence>
<dbReference type="AlphaFoldDB" id="A0A9N7UIF7"/>
<reference evidence="2" key="1">
    <citation type="submission" date="2020-03" db="EMBL/GenBank/DDBJ databases">
        <authorList>
            <person name="Weist P."/>
        </authorList>
    </citation>
    <scope>NUCLEOTIDE SEQUENCE</scope>
</reference>
<sequence length="140" mass="15241">MDIPPCSLASGRLTRETPALPSMGPSLVWGKKEQPEAGEPQDARCMNACGGGAAGEEMAERSSSCRKRGRGVKWRQVFHDKPFNPPPPPTPSSSSLHRTLWRLQTSPTTDTCSFSTVCASFPRDHLALWCEAYKTPAALK</sequence>
<keyword evidence="3" id="KW-1185">Reference proteome</keyword>
<accession>A0A9N7UIF7</accession>
<evidence type="ECO:0000313" key="3">
    <source>
        <dbReference type="Proteomes" id="UP001153269"/>
    </source>
</evidence>
<feature type="region of interest" description="Disordered" evidence="1">
    <location>
        <begin position="78"/>
        <end position="97"/>
    </location>
</feature>
<dbReference type="Proteomes" id="UP001153269">
    <property type="component" value="Unassembled WGS sequence"/>
</dbReference>
<gene>
    <name evidence="2" type="ORF">PLEPLA_LOCUS20797</name>
</gene>
<comment type="caution">
    <text evidence="2">The sequence shown here is derived from an EMBL/GenBank/DDBJ whole genome shotgun (WGS) entry which is preliminary data.</text>
</comment>
<evidence type="ECO:0000313" key="2">
    <source>
        <dbReference type="EMBL" id="CAB1432714.1"/>
    </source>
</evidence>
<dbReference type="EMBL" id="CADEAL010001469">
    <property type="protein sequence ID" value="CAB1432714.1"/>
    <property type="molecule type" value="Genomic_DNA"/>
</dbReference>
<organism evidence="2 3">
    <name type="scientific">Pleuronectes platessa</name>
    <name type="common">European plaice</name>
    <dbReference type="NCBI Taxonomy" id="8262"/>
    <lineage>
        <taxon>Eukaryota</taxon>
        <taxon>Metazoa</taxon>
        <taxon>Chordata</taxon>
        <taxon>Craniata</taxon>
        <taxon>Vertebrata</taxon>
        <taxon>Euteleostomi</taxon>
        <taxon>Actinopterygii</taxon>
        <taxon>Neopterygii</taxon>
        <taxon>Teleostei</taxon>
        <taxon>Neoteleostei</taxon>
        <taxon>Acanthomorphata</taxon>
        <taxon>Carangaria</taxon>
        <taxon>Pleuronectiformes</taxon>
        <taxon>Pleuronectoidei</taxon>
        <taxon>Pleuronectidae</taxon>
        <taxon>Pleuronectes</taxon>
    </lineage>
</organism>
<protein>
    <submittedName>
        <fullName evidence="2">Uncharacterized protein</fullName>
    </submittedName>
</protein>